<reference evidence="1" key="2">
    <citation type="journal article" date="2015" name="Data Brief">
        <title>Shoot transcriptome of the giant reed, Arundo donax.</title>
        <authorList>
            <person name="Barrero R.A."/>
            <person name="Guerrero F.D."/>
            <person name="Moolhuijzen P."/>
            <person name="Goolsby J.A."/>
            <person name="Tidwell J."/>
            <person name="Bellgard S.E."/>
            <person name="Bellgard M.I."/>
        </authorList>
    </citation>
    <scope>NUCLEOTIDE SEQUENCE</scope>
    <source>
        <tissue evidence="1">Shoot tissue taken approximately 20 cm above the soil surface</tissue>
    </source>
</reference>
<accession>A0A0A9CUW9</accession>
<proteinExistence type="predicted"/>
<organism evidence="1">
    <name type="scientific">Arundo donax</name>
    <name type="common">Giant reed</name>
    <name type="synonym">Donax arundinaceus</name>
    <dbReference type="NCBI Taxonomy" id="35708"/>
    <lineage>
        <taxon>Eukaryota</taxon>
        <taxon>Viridiplantae</taxon>
        <taxon>Streptophyta</taxon>
        <taxon>Embryophyta</taxon>
        <taxon>Tracheophyta</taxon>
        <taxon>Spermatophyta</taxon>
        <taxon>Magnoliopsida</taxon>
        <taxon>Liliopsida</taxon>
        <taxon>Poales</taxon>
        <taxon>Poaceae</taxon>
        <taxon>PACMAD clade</taxon>
        <taxon>Arundinoideae</taxon>
        <taxon>Arundineae</taxon>
        <taxon>Arundo</taxon>
    </lineage>
</organism>
<reference evidence="1" key="1">
    <citation type="submission" date="2014-09" db="EMBL/GenBank/DDBJ databases">
        <authorList>
            <person name="Magalhaes I.L.F."/>
            <person name="Oliveira U."/>
            <person name="Santos F.R."/>
            <person name="Vidigal T.H.D.A."/>
            <person name="Brescovit A.D."/>
            <person name="Santos A.J."/>
        </authorList>
    </citation>
    <scope>NUCLEOTIDE SEQUENCE</scope>
    <source>
        <tissue evidence="1">Shoot tissue taken approximately 20 cm above the soil surface</tissue>
    </source>
</reference>
<dbReference type="AlphaFoldDB" id="A0A0A9CUW9"/>
<evidence type="ECO:0000313" key="1">
    <source>
        <dbReference type="EMBL" id="JAD78233.1"/>
    </source>
</evidence>
<dbReference type="EMBL" id="GBRH01219662">
    <property type="protein sequence ID" value="JAD78233.1"/>
    <property type="molecule type" value="Transcribed_RNA"/>
</dbReference>
<name>A0A0A9CUW9_ARUDO</name>
<protein>
    <submittedName>
        <fullName evidence="1">Uncharacterized protein</fullName>
    </submittedName>
</protein>
<sequence length="85" mass="9757">MNTSRSILALADRFLQVHHVLCLRLLHHLSMRSLKPEPGRARGWCFFDEGGVWVGGGGRRTHQMDRIQRSRWETIEIVVISGFSS</sequence>